<organism evidence="3 4">
    <name type="scientific">Acacia crassicarpa</name>
    <name type="common">northern wattle</name>
    <dbReference type="NCBI Taxonomy" id="499986"/>
    <lineage>
        <taxon>Eukaryota</taxon>
        <taxon>Viridiplantae</taxon>
        <taxon>Streptophyta</taxon>
        <taxon>Embryophyta</taxon>
        <taxon>Tracheophyta</taxon>
        <taxon>Spermatophyta</taxon>
        <taxon>Magnoliopsida</taxon>
        <taxon>eudicotyledons</taxon>
        <taxon>Gunneridae</taxon>
        <taxon>Pentapetalae</taxon>
        <taxon>rosids</taxon>
        <taxon>fabids</taxon>
        <taxon>Fabales</taxon>
        <taxon>Fabaceae</taxon>
        <taxon>Caesalpinioideae</taxon>
        <taxon>mimosoid clade</taxon>
        <taxon>Acacieae</taxon>
        <taxon>Acacia</taxon>
    </lineage>
</organism>
<name>A0AAE1MDE1_9FABA</name>
<comment type="caution">
    <text evidence="3">The sequence shown here is derived from an EMBL/GenBank/DDBJ whole genome shotgun (WGS) entry which is preliminary data.</text>
</comment>
<evidence type="ECO:0000256" key="1">
    <source>
        <dbReference type="SAM" id="Phobius"/>
    </source>
</evidence>
<dbReference type="AlphaFoldDB" id="A0AAE1MDE1"/>
<evidence type="ECO:0000313" key="3">
    <source>
        <dbReference type="EMBL" id="KAK4263227.1"/>
    </source>
</evidence>
<evidence type="ECO:0000259" key="2">
    <source>
        <dbReference type="Pfam" id="PF05659"/>
    </source>
</evidence>
<proteinExistence type="predicted"/>
<feature type="transmembrane region" description="Helical" evidence="1">
    <location>
        <begin position="312"/>
        <end position="330"/>
    </location>
</feature>
<feature type="transmembrane region" description="Helical" evidence="1">
    <location>
        <begin position="176"/>
        <end position="195"/>
    </location>
</feature>
<protein>
    <recommendedName>
        <fullName evidence="2">RPW8 domain-containing protein</fullName>
    </recommendedName>
</protein>
<sequence length="339" mass="38394">MAEGAKLIEGADLAVSFQELLKKIIEMIKKAQKSRFRLQIFRLILKDSTSLVEDIKHLNDHFDQPREEIEKLIQEKKAGHELVGSQSRKIRFWKFLVKCLSFNMVRAVKETLKEVREILKDNSRHEITCSPAQNTEIAIGMEEPWLRLKMEVLKDGASTLELTGLPGSGKTTQSTIWKFVGGVSAITGLVCFALSSSYDMSFGELGHVSYFVLPLVCLIICLPIVVAKRIRVSERVQAVMAALIFVVICVISVLHDDKLVTRKLDALSIISYGSFALMSLSVSRNLELGFETCFSVFFLQLFASQLFKIKRFLLAIALVFCSLIIILRYYSVRRSTVWF</sequence>
<dbReference type="Pfam" id="PF05659">
    <property type="entry name" value="RPW8"/>
    <property type="match status" value="1"/>
</dbReference>
<keyword evidence="4" id="KW-1185">Reference proteome</keyword>
<feature type="domain" description="RPW8" evidence="2">
    <location>
        <begin position="6"/>
        <end position="113"/>
    </location>
</feature>
<accession>A0AAE1MDE1</accession>
<feature type="transmembrane region" description="Helical" evidence="1">
    <location>
        <begin position="207"/>
        <end position="226"/>
    </location>
</feature>
<reference evidence="3" key="1">
    <citation type="submission" date="2023-10" db="EMBL/GenBank/DDBJ databases">
        <title>Chromosome-level genome of the transformable northern wattle, Acacia crassicarpa.</title>
        <authorList>
            <person name="Massaro I."/>
            <person name="Sinha N.R."/>
            <person name="Poethig S."/>
            <person name="Leichty A.R."/>
        </authorList>
    </citation>
    <scope>NUCLEOTIDE SEQUENCE</scope>
    <source>
        <strain evidence="3">Acra3RX</strain>
        <tissue evidence="3">Leaf</tissue>
    </source>
</reference>
<dbReference type="Proteomes" id="UP001293593">
    <property type="component" value="Unassembled WGS sequence"/>
</dbReference>
<feature type="transmembrane region" description="Helical" evidence="1">
    <location>
        <begin position="238"/>
        <end position="254"/>
    </location>
</feature>
<evidence type="ECO:0000313" key="4">
    <source>
        <dbReference type="Proteomes" id="UP001293593"/>
    </source>
</evidence>
<gene>
    <name evidence="3" type="ORF">QN277_028671</name>
</gene>
<dbReference type="InterPro" id="IPR008808">
    <property type="entry name" value="Powdery_mildew-R_dom"/>
</dbReference>
<keyword evidence="1" id="KW-0472">Membrane</keyword>
<keyword evidence="1" id="KW-0812">Transmembrane</keyword>
<dbReference type="EMBL" id="JAWXYG010000009">
    <property type="protein sequence ID" value="KAK4263227.1"/>
    <property type="molecule type" value="Genomic_DNA"/>
</dbReference>
<keyword evidence="1" id="KW-1133">Transmembrane helix</keyword>